<dbReference type="PANTHER" id="PTHR10799">
    <property type="entry name" value="SNF2/RAD54 HELICASE FAMILY"/>
    <property type="match status" value="1"/>
</dbReference>
<keyword evidence="1" id="KW-0547">Nucleotide-binding</keyword>
<comment type="caution">
    <text evidence="4">The sequence shown here is derived from an EMBL/GenBank/DDBJ whole genome shotgun (WGS) entry which is preliminary data.</text>
</comment>
<dbReference type="InterPro" id="IPR027417">
    <property type="entry name" value="P-loop_NTPase"/>
</dbReference>
<sequence length="229" mass="26036">MLEQEPQRPIGEWLILDEAHAIKNRESRTYHSIAALRVQFHSCLMMTGTPLDNKWNDAYALISMIHGHPITSFLLFQAAFIQNLSSGPGFPEGFHRERHIQMLDACSRRLPRSTIEQEAQQYAYHPMLVELKCERDALARAMGRNEAIETLEDQAATDQLVNGRNDWSRTRTGSLVGSAFEAEPPHVILATRATGGQGLNLQCFNVVIQCGPWYERFRHHPKGPEYLQS</sequence>
<evidence type="ECO:0000259" key="3">
    <source>
        <dbReference type="Pfam" id="PF00176"/>
    </source>
</evidence>
<feature type="domain" description="SNF2 N-terminal" evidence="3">
    <location>
        <begin position="13"/>
        <end position="85"/>
    </location>
</feature>
<dbReference type="InterPro" id="IPR038718">
    <property type="entry name" value="SNF2-like_sf"/>
</dbReference>
<dbReference type="InterPro" id="IPR000330">
    <property type="entry name" value="SNF2_N"/>
</dbReference>
<dbReference type="AlphaFoldDB" id="A0A8H5U9Y7"/>
<evidence type="ECO:0000313" key="4">
    <source>
        <dbReference type="EMBL" id="KAF5686635.1"/>
    </source>
</evidence>
<keyword evidence="5" id="KW-1185">Reference proteome</keyword>
<gene>
    <name evidence="4" type="ORF">FCIRC_2778</name>
</gene>
<reference evidence="5" key="1">
    <citation type="journal article" date="2020" name="BMC Genomics">
        <title>Correction to: Identification and distribution of gene clusters required for synthesis of sphingolipid metabolism inhibitors in diverse species of the filamentous fungus Fusarium.</title>
        <authorList>
            <person name="Kim H.S."/>
            <person name="Lohmar J.M."/>
            <person name="Busman M."/>
            <person name="Brown D.W."/>
            <person name="Naumann T.A."/>
            <person name="Divon H.H."/>
            <person name="Lysoe E."/>
            <person name="Uhlig S."/>
            <person name="Proctor R.H."/>
        </authorList>
    </citation>
    <scope>NUCLEOTIDE SEQUENCE [LARGE SCALE GENOMIC DNA]</scope>
    <source>
        <strain evidence="5">NRRL 25331</strain>
    </source>
</reference>
<keyword evidence="2" id="KW-0067">ATP-binding</keyword>
<accession>A0A8H5U9Y7</accession>
<name>A0A8H5U9Y7_FUSCI</name>
<dbReference type="SUPFAM" id="SSF52540">
    <property type="entry name" value="P-loop containing nucleoside triphosphate hydrolases"/>
    <property type="match status" value="2"/>
</dbReference>
<reference evidence="4 5" key="2">
    <citation type="submission" date="2020-05" db="EMBL/GenBank/DDBJ databases">
        <title>Identification and distribution of gene clusters putatively required for synthesis of sphingolipid metabolism inhibitors in phylogenetically diverse species of the filamentous fungus Fusarium.</title>
        <authorList>
            <person name="Kim H.-S."/>
            <person name="Busman M."/>
            <person name="Brown D.W."/>
            <person name="Divon H."/>
            <person name="Uhlig S."/>
            <person name="Proctor R.H."/>
        </authorList>
    </citation>
    <scope>NUCLEOTIDE SEQUENCE [LARGE SCALE GENOMIC DNA]</scope>
    <source>
        <strain evidence="4 5">NRRL 25331</strain>
    </source>
</reference>
<evidence type="ECO:0000256" key="2">
    <source>
        <dbReference type="ARBA" id="ARBA00022840"/>
    </source>
</evidence>
<dbReference type="GO" id="GO:0005524">
    <property type="term" value="F:ATP binding"/>
    <property type="evidence" value="ECO:0007669"/>
    <property type="project" value="InterPro"/>
</dbReference>
<evidence type="ECO:0000313" key="5">
    <source>
        <dbReference type="Proteomes" id="UP000572754"/>
    </source>
</evidence>
<evidence type="ECO:0000256" key="1">
    <source>
        <dbReference type="ARBA" id="ARBA00022741"/>
    </source>
</evidence>
<dbReference type="Gene3D" id="3.40.50.10810">
    <property type="entry name" value="Tandem AAA-ATPase domain"/>
    <property type="match status" value="1"/>
</dbReference>
<proteinExistence type="predicted"/>
<organism evidence="4 5">
    <name type="scientific">Fusarium circinatum</name>
    <name type="common">Pitch canker fungus</name>
    <name type="synonym">Gibberella circinata</name>
    <dbReference type="NCBI Taxonomy" id="48490"/>
    <lineage>
        <taxon>Eukaryota</taxon>
        <taxon>Fungi</taxon>
        <taxon>Dikarya</taxon>
        <taxon>Ascomycota</taxon>
        <taxon>Pezizomycotina</taxon>
        <taxon>Sordariomycetes</taxon>
        <taxon>Hypocreomycetidae</taxon>
        <taxon>Hypocreales</taxon>
        <taxon>Nectriaceae</taxon>
        <taxon>Fusarium</taxon>
        <taxon>Fusarium fujikuroi species complex</taxon>
    </lineage>
</organism>
<dbReference type="Proteomes" id="UP000572754">
    <property type="component" value="Unassembled WGS sequence"/>
</dbReference>
<protein>
    <submittedName>
        <fullName evidence="4">CHD3-type chromatin-remodeling factor PICKLE</fullName>
    </submittedName>
</protein>
<dbReference type="EMBL" id="JAAQPE010000089">
    <property type="protein sequence ID" value="KAF5686635.1"/>
    <property type="molecule type" value="Genomic_DNA"/>
</dbReference>
<dbReference type="Pfam" id="PF00176">
    <property type="entry name" value="SNF2-rel_dom"/>
    <property type="match status" value="1"/>
</dbReference>